<proteinExistence type="predicted"/>
<dbReference type="EMBL" id="CABVIN010000005">
    <property type="protein sequence ID" value="VVP25167.1"/>
    <property type="molecule type" value="Genomic_DNA"/>
</dbReference>
<protein>
    <recommendedName>
        <fullName evidence="4">Lipoprotein</fullName>
    </recommendedName>
</protein>
<organism evidence="2 3">
    <name type="scientific">Pseudomonas fluorescens</name>
    <dbReference type="NCBI Taxonomy" id="294"/>
    <lineage>
        <taxon>Bacteria</taxon>
        <taxon>Pseudomonadati</taxon>
        <taxon>Pseudomonadota</taxon>
        <taxon>Gammaproteobacteria</taxon>
        <taxon>Pseudomonadales</taxon>
        <taxon>Pseudomonadaceae</taxon>
        <taxon>Pseudomonas</taxon>
    </lineage>
</organism>
<name>A0A5E7MKG3_PSEFL</name>
<reference evidence="2 3" key="1">
    <citation type="submission" date="2019-09" db="EMBL/GenBank/DDBJ databases">
        <authorList>
            <person name="Chandra G."/>
            <person name="Truman W A."/>
        </authorList>
    </citation>
    <scope>NUCLEOTIDE SEQUENCE [LARGE SCALE GENOMIC DNA]</scope>
    <source>
        <strain evidence="2">PS896</strain>
    </source>
</reference>
<dbReference type="RefSeq" id="WP_064390308.1">
    <property type="nucleotide sequence ID" value="NZ_CABVIN010000005.1"/>
</dbReference>
<gene>
    <name evidence="2" type="ORF">PS896_04054</name>
</gene>
<evidence type="ECO:0000313" key="2">
    <source>
        <dbReference type="EMBL" id="VVP25167.1"/>
    </source>
</evidence>
<dbReference type="Proteomes" id="UP000377224">
    <property type="component" value="Unassembled WGS sequence"/>
</dbReference>
<keyword evidence="1" id="KW-0732">Signal</keyword>
<sequence precursor="true">MRISPSLLMVALVGSLLNGCASPSTLHNSYSSTAQSVESDRADMDFKDGSVYFKAQNNKPSSAQFSQSLNACVQFQVASYNKNGQGVQVRRSLGDSEAQIINEGSRLCMESKGWALYKVINGQLQRINHREESFASMPETQLKSSSDLVTGQRQWYLKYAPAVLAIGDLEQ</sequence>
<evidence type="ECO:0000256" key="1">
    <source>
        <dbReference type="SAM" id="SignalP"/>
    </source>
</evidence>
<feature type="signal peptide" evidence="1">
    <location>
        <begin position="1"/>
        <end position="21"/>
    </location>
</feature>
<dbReference type="AlphaFoldDB" id="A0A5E7MKG3"/>
<accession>A0A5E7MKG3</accession>
<evidence type="ECO:0000313" key="3">
    <source>
        <dbReference type="Proteomes" id="UP000377224"/>
    </source>
</evidence>
<feature type="chain" id="PRO_5022789640" description="Lipoprotein" evidence="1">
    <location>
        <begin position="22"/>
        <end position="171"/>
    </location>
</feature>
<evidence type="ECO:0008006" key="4">
    <source>
        <dbReference type="Google" id="ProtNLM"/>
    </source>
</evidence>